<accession>A0ABP9P827</accession>
<evidence type="ECO:0000313" key="2">
    <source>
        <dbReference type="Proteomes" id="UP001499852"/>
    </source>
</evidence>
<evidence type="ECO:0008006" key="3">
    <source>
        <dbReference type="Google" id="ProtNLM"/>
    </source>
</evidence>
<reference evidence="2" key="1">
    <citation type="journal article" date="2019" name="Int. J. Syst. Evol. Microbiol.">
        <title>The Global Catalogue of Microorganisms (GCM) 10K type strain sequencing project: providing services to taxonomists for standard genome sequencing and annotation.</title>
        <authorList>
            <consortium name="The Broad Institute Genomics Platform"/>
            <consortium name="The Broad Institute Genome Sequencing Center for Infectious Disease"/>
            <person name="Wu L."/>
            <person name="Ma J."/>
        </authorList>
    </citation>
    <scope>NUCLEOTIDE SEQUENCE [LARGE SCALE GENOMIC DNA]</scope>
    <source>
        <strain evidence="2">JCM 18053</strain>
    </source>
</reference>
<name>A0ABP9P827_9BACT</name>
<dbReference type="Pfam" id="PF04134">
    <property type="entry name" value="DCC1-like"/>
    <property type="match status" value="1"/>
</dbReference>
<organism evidence="1 2">
    <name type="scientific">Prosthecobacter algae</name>
    <dbReference type="NCBI Taxonomy" id="1144682"/>
    <lineage>
        <taxon>Bacteria</taxon>
        <taxon>Pseudomonadati</taxon>
        <taxon>Verrucomicrobiota</taxon>
        <taxon>Verrucomicrobiia</taxon>
        <taxon>Verrucomicrobiales</taxon>
        <taxon>Verrucomicrobiaceae</taxon>
        <taxon>Prosthecobacter</taxon>
    </lineage>
</organism>
<proteinExistence type="predicted"/>
<sequence length="169" mass="19054">MWSAVILVAFIASHYPNPLFPMTTLTLFYDARCGLCSQARQWLSRQPAYVRLEFLPYDSPEAAVRLPGIRHLQADQEILVMADTGEVWQGAGAWVVCLWALREYRVWSSRLAAPAMQGIARRIVHLVSQNRLKLSALLKLRGDAELLAVPEVRPASSSCRNQHDLDLID</sequence>
<evidence type="ECO:0000313" key="1">
    <source>
        <dbReference type="EMBL" id="GAA5142197.1"/>
    </source>
</evidence>
<protein>
    <recommendedName>
        <fullName evidence="3">DCC family thiol-disulfide oxidoreductase YuxK</fullName>
    </recommendedName>
</protein>
<keyword evidence="2" id="KW-1185">Reference proteome</keyword>
<comment type="caution">
    <text evidence="1">The sequence shown here is derived from an EMBL/GenBank/DDBJ whole genome shotgun (WGS) entry which is preliminary data.</text>
</comment>
<dbReference type="Proteomes" id="UP001499852">
    <property type="component" value="Unassembled WGS sequence"/>
</dbReference>
<gene>
    <name evidence="1" type="ORF">GCM10023213_27700</name>
</gene>
<dbReference type="EMBL" id="BAABIA010000005">
    <property type="protein sequence ID" value="GAA5142197.1"/>
    <property type="molecule type" value="Genomic_DNA"/>
</dbReference>
<dbReference type="InterPro" id="IPR007263">
    <property type="entry name" value="DCC1-like"/>
</dbReference>